<evidence type="ECO:0000313" key="1">
    <source>
        <dbReference type="EMBL" id="MBC8597299.1"/>
    </source>
</evidence>
<proteinExistence type="predicted"/>
<dbReference type="RefSeq" id="WP_178347217.1">
    <property type="nucleotide sequence ID" value="NZ_JACRTE010000020.1"/>
</dbReference>
<dbReference type="EMBL" id="JACRTE010000020">
    <property type="protein sequence ID" value="MBC8597299.1"/>
    <property type="molecule type" value="Genomic_DNA"/>
</dbReference>
<gene>
    <name evidence="1" type="ORF">H8706_10545</name>
</gene>
<comment type="caution">
    <text evidence="1">The sequence shown here is derived from an EMBL/GenBank/DDBJ whole genome shotgun (WGS) entry which is preliminary data.</text>
</comment>
<reference evidence="1" key="1">
    <citation type="submission" date="2020-08" db="EMBL/GenBank/DDBJ databases">
        <title>Genome public.</title>
        <authorList>
            <person name="Liu C."/>
            <person name="Sun Q."/>
        </authorList>
    </citation>
    <scope>NUCLEOTIDE SEQUENCE</scope>
    <source>
        <strain evidence="1">NSJ-50</strain>
    </source>
</reference>
<sequence length="98" mass="11509">MDKMYLFKNENEVTEYDGSPLRFYVGKKLIKQIFSPTEDELKGFGYKKLIPAIMPEYDAETQYLSKKYADGEDITETYEVRDIPAETEITEETEETEE</sequence>
<keyword evidence="2" id="KW-1185">Reference proteome</keyword>
<organism evidence="1 2">
    <name type="scientific">Qingrenia yutianensis</name>
    <dbReference type="NCBI Taxonomy" id="2763676"/>
    <lineage>
        <taxon>Bacteria</taxon>
        <taxon>Bacillati</taxon>
        <taxon>Bacillota</taxon>
        <taxon>Clostridia</taxon>
        <taxon>Eubacteriales</taxon>
        <taxon>Oscillospiraceae</taxon>
        <taxon>Qingrenia</taxon>
    </lineage>
</organism>
<name>A0A926ITE0_9FIRM</name>
<dbReference type="AlphaFoldDB" id="A0A926ITE0"/>
<accession>A0A926ITE0</accession>
<evidence type="ECO:0000313" key="2">
    <source>
        <dbReference type="Proteomes" id="UP000647416"/>
    </source>
</evidence>
<protein>
    <submittedName>
        <fullName evidence="1">Uncharacterized protein</fullName>
    </submittedName>
</protein>
<dbReference type="Proteomes" id="UP000647416">
    <property type="component" value="Unassembled WGS sequence"/>
</dbReference>